<evidence type="ECO:0000313" key="2">
    <source>
        <dbReference type="EMBL" id="ALS97438.1"/>
    </source>
</evidence>
<dbReference type="Gene3D" id="3.40.190.10">
    <property type="entry name" value="Periplasmic binding protein-like II"/>
    <property type="match status" value="2"/>
</dbReference>
<sequence>MSLCNKLLPIIVLVIGLGCLPKSLADDFVVGVENLHYYPHFSDKGGEYEGFARAVLDAFAKEYKHKFSYEARPVARLHDEFLNRGKFDFKYPDNRYWQADIKQGKNVIYSEPVVAYIDGVMVLPAKKGKGEEHLKTLGTIRGFTPWTYMQQIEAGTIRVQESSDFERLLKMAINSRIDGAYLNIDVARYQLQTTIEDKNALVFDDSLPFTKDNYHLSTLKHGEVIQQFNRFLSENRDLIDKLKQDYGLAVD</sequence>
<protein>
    <submittedName>
        <fullName evidence="2">Uncharacterized protein</fullName>
    </submittedName>
</protein>
<evidence type="ECO:0000313" key="3">
    <source>
        <dbReference type="Proteomes" id="UP000068447"/>
    </source>
</evidence>
<dbReference type="Proteomes" id="UP000068447">
    <property type="component" value="Chromosome"/>
</dbReference>
<dbReference type="PANTHER" id="PTHR35936">
    <property type="entry name" value="MEMBRANE-BOUND LYTIC MUREIN TRANSGLYCOSYLASE F"/>
    <property type="match status" value="1"/>
</dbReference>
<keyword evidence="3" id="KW-1185">Reference proteome</keyword>
<dbReference type="EMBL" id="CP013650">
    <property type="protein sequence ID" value="ALS97438.1"/>
    <property type="molecule type" value="Genomic_DNA"/>
</dbReference>
<dbReference type="KEGG" id="lal:AT746_03555"/>
<dbReference type="AlphaFoldDB" id="A0A0U3A8U3"/>
<proteinExistence type="inferred from homology"/>
<dbReference type="PROSITE" id="PS51257">
    <property type="entry name" value="PROKAR_LIPOPROTEIN"/>
    <property type="match status" value="1"/>
</dbReference>
<dbReference type="SUPFAM" id="SSF53850">
    <property type="entry name" value="Periplasmic binding protein-like II"/>
    <property type="match status" value="1"/>
</dbReference>
<gene>
    <name evidence="2" type="ORF">AT746_03555</name>
</gene>
<dbReference type="PANTHER" id="PTHR35936:SF19">
    <property type="entry name" value="AMINO-ACID-BINDING PROTEIN YXEM-RELATED"/>
    <property type="match status" value="1"/>
</dbReference>
<name>A0A0U3A8U3_9ALTE</name>
<dbReference type="OrthoDB" id="5416480at2"/>
<comment type="similarity">
    <text evidence="1">Belongs to the bacterial solute-binding protein 3 family.</text>
</comment>
<reference evidence="2 3" key="1">
    <citation type="submission" date="2015-12" db="EMBL/GenBank/DDBJ databases">
        <title>Complete genome of Lacimicrobium alkaliphilum KCTC 32984.</title>
        <authorList>
            <person name="Kim S.-G."/>
            <person name="Lee Y.-J."/>
        </authorList>
    </citation>
    <scope>NUCLEOTIDE SEQUENCE [LARGE SCALE GENOMIC DNA]</scope>
    <source>
        <strain evidence="2 3">YelD216</strain>
    </source>
</reference>
<organism evidence="2 3">
    <name type="scientific">Lacimicrobium alkaliphilum</name>
    <dbReference type="NCBI Taxonomy" id="1526571"/>
    <lineage>
        <taxon>Bacteria</taxon>
        <taxon>Pseudomonadati</taxon>
        <taxon>Pseudomonadota</taxon>
        <taxon>Gammaproteobacteria</taxon>
        <taxon>Alteromonadales</taxon>
        <taxon>Alteromonadaceae</taxon>
        <taxon>Lacimicrobium</taxon>
    </lineage>
</organism>
<evidence type="ECO:0000256" key="1">
    <source>
        <dbReference type="ARBA" id="ARBA00010333"/>
    </source>
</evidence>
<dbReference type="RefSeq" id="WP_062476526.1">
    <property type="nucleotide sequence ID" value="NZ_CP013650.1"/>
</dbReference>
<accession>A0A0U3A8U3</accession>
<dbReference type="STRING" id="1526571.AT746_03555"/>